<evidence type="ECO:0000256" key="1">
    <source>
        <dbReference type="ARBA" id="ARBA00004141"/>
    </source>
</evidence>
<comment type="caution">
    <text evidence="7">The sequence shown here is derived from an EMBL/GenBank/DDBJ whole genome shotgun (WGS) entry which is preliminary data.</text>
</comment>
<dbReference type="Proteomes" id="UP000268093">
    <property type="component" value="Unassembled WGS sequence"/>
</dbReference>
<comment type="similarity">
    <text evidence="2">Belongs to the IFI6/IFI27 family.</text>
</comment>
<organism evidence="7 8">
    <name type="scientific">Jimgerdemannia flammicorona</name>
    <dbReference type="NCBI Taxonomy" id="994334"/>
    <lineage>
        <taxon>Eukaryota</taxon>
        <taxon>Fungi</taxon>
        <taxon>Fungi incertae sedis</taxon>
        <taxon>Mucoromycota</taxon>
        <taxon>Mucoromycotina</taxon>
        <taxon>Endogonomycetes</taxon>
        <taxon>Endogonales</taxon>
        <taxon>Endogonaceae</taxon>
        <taxon>Jimgerdemannia</taxon>
    </lineage>
</organism>
<dbReference type="PANTHER" id="PTHR16932">
    <property type="entry name" value="INTERFERON ALPHA-INDUCIBLE PROTEIN 27"/>
    <property type="match status" value="1"/>
</dbReference>
<dbReference type="PANTHER" id="PTHR16932:SF18">
    <property type="entry name" value="INTERFERON, ALPHA-INDUCIBLE PROTEIN 27-LIKE 2"/>
    <property type="match status" value="1"/>
</dbReference>
<feature type="transmembrane region" description="Helical" evidence="6">
    <location>
        <begin position="12"/>
        <end position="38"/>
    </location>
</feature>
<feature type="transmembrane region" description="Helical" evidence="6">
    <location>
        <begin position="44"/>
        <end position="70"/>
    </location>
</feature>
<keyword evidence="3 6" id="KW-0812">Transmembrane</keyword>
<name>A0A433DFN8_9FUNG</name>
<proteinExistence type="inferred from homology"/>
<sequence>MARWNFRKILKIAIPVAVGVVCLIAAPYVAPLLVTFLGFGAGGIVAGTAAASFMSSYGGAVAAGGVIAILQSIGALGSNSVPILCDLVWDLHRICAESTLYRTCIHNYVQALRYVPTYATNKN</sequence>
<dbReference type="AlphaFoldDB" id="A0A433DFN8"/>
<keyword evidence="4 6" id="KW-1133">Transmembrane helix</keyword>
<dbReference type="InterPro" id="IPR009311">
    <property type="entry name" value="IFI6/IFI27-like"/>
</dbReference>
<comment type="subcellular location">
    <subcellularLocation>
        <location evidence="1">Membrane</location>
        <topology evidence="1">Multi-pass membrane protein</topology>
    </subcellularLocation>
</comment>
<dbReference type="Gene3D" id="6.10.110.10">
    <property type="match status" value="1"/>
</dbReference>
<evidence type="ECO:0000256" key="2">
    <source>
        <dbReference type="ARBA" id="ARBA00007262"/>
    </source>
</evidence>
<keyword evidence="8" id="KW-1185">Reference proteome</keyword>
<evidence type="ECO:0000256" key="5">
    <source>
        <dbReference type="ARBA" id="ARBA00023136"/>
    </source>
</evidence>
<dbReference type="InterPro" id="IPR038213">
    <property type="entry name" value="IFI6/IFI27-like_sf"/>
</dbReference>
<reference evidence="7 8" key="1">
    <citation type="journal article" date="2018" name="New Phytol.">
        <title>Phylogenomics of Endogonaceae and evolution of mycorrhizas within Mucoromycota.</title>
        <authorList>
            <person name="Chang Y."/>
            <person name="Desiro A."/>
            <person name="Na H."/>
            <person name="Sandor L."/>
            <person name="Lipzen A."/>
            <person name="Clum A."/>
            <person name="Barry K."/>
            <person name="Grigoriev I.V."/>
            <person name="Martin F.M."/>
            <person name="Stajich J.E."/>
            <person name="Smith M.E."/>
            <person name="Bonito G."/>
            <person name="Spatafora J.W."/>
        </authorList>
    </citation>
    <scope>NUCLEOTIDE SEQUENCE [LARGE SCALE GENOMIC DNA]</scope>
    <source>
        <strain evidence="7 8">GMNB39</strain>
    </source>
</reference>
<gene>
    <name evidence="7" type="ORF">BC936DRAFT_141838</name>
</gene>
<evidence type="ECO:0000256" key="6">
    <source>
        <dbReference type="SAM" id="Phobius"/>
    </source>
</evidence>
<accession>A0A433DFN8</accession>
<evidence type="ECO:0000256" key="4">
    <source>
        <dbReference type="ARBA" id="ARBA00022989"/>
    </source>
</evidence>
<keyword evidence="5 6" id="KW-0472">Membrane</keyword>
<dbReference type="EMBL" id="RBNI01002065">
    <property type="protein sequence ID" value="RUP49673.1"/>
    <property type="molecule type" value="Genomic_DNA"/>
</dbReference>
<dbReference type="Pfam" id="PF06140">
    <property type="entry name" value="Ifi-6-16"/>
    <property type="match status" value="1"/>
</dbReference>
<protein>
    <submittedName>
        <fullName evidence="7">Uncharacterized protein</fullName>
    </submittedName>
</protein>
<dbReference type="GO" id="GO:0016020">
    <property type="term" value="C:membrane"/>
    <property type="evidence" value="ECO:0007669"/>
    <property type="project" value="UniProtKB-SubCell"/>
</dbReference>
<evidence type="ECO:0000256" key="3">
    <source>
        <dbReference type="ARBA" id="ARBA00022692"/>
    </source>
</evidence>
<evidence type="ECO:0000313" key="8">
    <source>
        <dbReference type="Proteomes" id="UP000268093"/>
    </source>
</evidence>
<evidence type="ECO:0000313" key="7">
    <source>
        <dbReference type="EMBL" id="RUP49673.1"/>
    </source>
</evidence>